<sequence length="295" mass="31695">MAYGEAWIVRTRGLTFRALPTSRRIGALSMTPTLVRHRPHKASATSAEAGTRARDWAEIQERMLVPLYEAVYERLEVGTGTRLLALGCGSGLALLIARARGATVTGVDTDSDRLGLARERMDGSPTARLVDGGPGEAGPVHPGYNLITAFQPIGCGTGDAEDLELALKDAVGLAERRSLVVLTGWGPPERCATSGVLRVAGERRRPAHRDALEDIAARAGLNPDGSGRVACPFGYADVDSAVRGLMSTGLYDAAVRERDHAQVEKEIAEALHDHRRPDGTVWMPNVFRYLIARTP</sequence>
<evidence type="ECO:0000313" key="1">
    <source>
        <dbReference type="EMBL" id="EDY65594.1"/>
    </source>
</evidence>
<dbReference type="Gene3D" id="3.40.50.150">
    <property type="entry name" value="Vaccinia Virus protein VP39"/>
    <property type="match status" value="1"/>
</dbReference>
<reference evidence="2" key="2">
    <citation type="submission" date="2009-10" db="EMBL/GenBank/DDBJ databases">
        <title>The genome sequence of Streptomyces pristinaespiralis strain ATCC 25486.</title>
        <authorList>
            <consortium name="The Broad Institute Genome Sequencing Platform"/>
            <consortium name="Broad Institute Microbial Sequencing Center"/>
            <person name="Fischbach M."/>
            <person name="Godfrey P."/>
            <person name="Ward D."/>
            <person name="Young S."/>
            <person name="Zeng Q."/>
            <person name="Koehrsen M."/>
            <person name="Alvarado L."/>
            <person name="Berlin A.M."/>
            <person name="Bochicchio J."/>
            <person name="Borenstein D."/>
            <person name="Chapman S.B."/>
            <person name="Chen Z."/>
            <person name="Engels R."/>
            <person name="Freedman E."/>
            <person name="Gellesch M."/>
            <person name="Goldberg J."/>
            <person name="Griggs A."/>
            <person name="Gujja S."/>
            <person name="Heilman E.R."/>
            <person name="Heiman D.I."/>
            <person name="Hepburn T.A."/>
            <person name="Howarth C."/>
            <person name="Jen D."/>
            <person name="Larson L."/>
            <person name="Lewis B."/>
            <person name="Mehta T."/>
            <person name="Park D."/>
            <person name="Pearson M."/>
            <person name="Richards J."/>
            <person name="Roberts A."/>
            <person name="Saif S."/>
            <person name="Shea T.D."/>
            <person name="Shenoy N."/>
            <person name="Sisk P."/>
            <person name="Stolte C."/>
            <person name="Sykes S.N."/>
            <person name="Thomson T."/>
            <person name="Walk T."/>
            <person name="White J."/>
            <person name="Yandava C."/>
            <person name="Straight P."/>
            <person name="Clardy J."/>
            <person name="Hung D."/>
            <person name="Kolter R."/>
            <person name="Mekalanos J."/>
            <person name="Walker S."/>
            <person name="Walsh C.T."/>
            <person name="Wieland-Brown L.C."/>
            <person name="Haas B."/>
            <person name="Nusbaum C."/>
            <person name="Birren B."/>
        </authorList>
    </citation>
    <scope>NUCLEOTIDE SEQUENCE [LARGE SCALE GENOMIC DNA]</scope>
    <source>
        <strain evidence="2">ATCC 25486 / DSM 40338 / CBS 914.69 / JCM 4507 / NBRC 13074 / NRRL 2958 / 5647</strain>
    </source>
</reference>
<protein>
    <recommendedName>
        <fullName evidence="3">Methyltransferase type 11</fullName>
    </recommendedName>
</protein>
<name>B5HFI3_STRE2</name>
<dbReference type="eggNOG" id="COG2226">
    <property type="taxonomic scope" value="Bacteria"/>
</dbReference>
<reference evidence="2" key="1">
    <citation type="submission" date="2008-02" db="EMBL/GenBank/DDBJ databases">
        <authorList>
            <consortium name="The Broad Institute Genome Sequencing Platform"/>
            <person name="Fischbach M."/>
            <person name="Ward D."/>
            <person name="Young S."/>
            <person name="Jaffe D."/>
            <person name="Gnerre S."/>
            <person name="Berlin A."/>
            <person name="Heiman D."/>
            <person name="Hepburn T."/>
            <person name="Sykes S."/>
            <person name="Alvarado L."/>
            <person name="Kodira C.D."/>
            <person name="Straight P."/>
            <person name="Clardy J."/>
            <person name="Hung D."/>
            <person name="Kolter R."/>
            <person name="Mekalanos J."/>
            <person name="Walker S."/>
            <person name="Walsh C.T."/>
            <person name="Lander E."/>
            <person name="Galagan J."/>
            <person name="Nusbaum C."/>
            <person name="Birren B."/>
        </authorList>
    </citation>
    <scope>NUCLEOTIDE SEQUENCE [LARGE SCALE GENOMIC DNA]</scope>
    <source>
        <strain evidence="2">ATCC 25486 / DSM 40338 / CBS 914.69 / JCM 4507 / NBRC 13074 / NRRL 2958 / 5647</strain>
    </source>
</reference>
<dbReference type="SUPFAM" id="SSF53335">
    <property type="entry name" value="S-adenosyl-L-methionine-dependent methyltransferases"/>
    <property type="match status" value="1"/>
</dbReference>
<dbReference type="AlphaFoldDB" id="B5HFI3"/>
<dbReference type="InterPro" id="IPR029063">
    <property type="entry name" value="SAM-dependent_MTases_sf"/>
</dbReference>
<proteinExistence type="predicted"/>
<gene>
    <name evidence="1" type="ORF">SSDG_04023</name>
</gene>
<evidence type="ECO:0000313" key="2">
    <source>
        <dbReference type="Proteomes" id="UP000002805"/>
    </source>
</evidence>
<accession>B5HFI3</accession>
<evidence type="ECO:0008006" key="3">
    <source>
        <dbReference type="Google" id="ProtNLM"/>
    </source>
</evidence>
<keyword evidence="2" id="KW-1185">Reference proteome</keyword>
<dbReference type="EMBL" id="CM000950">
    <property type="protein sequence ID" value="EDY65594.1"/>
    <property type="molecule type" value="Genomic_DNA"/>
</dbReference>
<dbReference type="HOGENOM" id="CLU_983231_0_0_11"/>
<dbReference type="Proteomes" id="UP000002805">
    <property type="component" value="Chromosome"/>
</dbReference>
<organism evidence="1 2">
    <name type="scientific">Streptomyces pristinaespiralis (strain ATCC 25486 / DSM 40338 / CBS 914.69 / JCM 4507 / KCC S-0507 / NBRC 13074 / NRRL 2958 / 5647)</name>
    <dbReference type="NCBI Taxonomy" id="457429"/>
    <lineage>
        <taxon>Bacteria</taxon>
        <taxon>Bacillati</taxon>
        <taxon>Actinomycetota</taxon>
        <taxon>Actinomycetes</taxon>
        <taxon>Kitasatosporales</taxon>
        <taxon>Streptomycetaceae</taxon>
        <taxon>Streptomyces</taxon>
    </lineage>
</organism>